<dbReference type="InterPro" id="IPR037038">
    <property type="entry name" value="HepT-like_sf"/>
</dbReference>
<evidence type="ECO:0000256" key="3">
    <source>
        <dbReference type="ARBA" id="ARBA00022801"/>
    </source>
</evidence>
<dbReference type="InterPro" id="IPR008201">
    <property type="entry name" value="HepT-like"/>
</dbReference>
<dbReference type="AlphaFoldDB" id="A0A1F7RW94"/>
<evidence type="ECO:0000256" key="1">
    <source>
        <dbReference type="ARBA" id="ARBA00022649"/>
    </source>
</evidence>
<evidence type="ECO:0000313" key="6">
    <source>
        <dbReference type="Proteomes" id="UP000178797"/>
    </source>
</evidence>
<comment type="similarity">
    <text evidence="4">Belongs to the HepT RNase toxin family.</text>
</comment>
<dbReference type="Gene3D" id="1.20.120.580">
    <property type="entry name" value="bsu32300-like"/>
    <property type="match status" value="1"/>
</dbReference>
<evidence type="ECO:0008006" key="7">
    <source>
        <dbReference type="Google" id="ProtNLM"/>
    </source>
</evidence>
<dbReference type="PANTHER" id="PTHR33397">
    <property type="entry name" value="UPF0331 PROTEIN YUTE"/>
    <property type="match status" value="1"/>
</dbReference>
<sequence length="147" mass="17693">MKKEVKVRLIKHITFLENELKDYEVFKSLSWEEYNKERDKRRNVERWIENIINSSVDIAKIILASEGLLLPDTYKEIVVSLSLVSGFDKENMASLSEWVKLRNIISHEYLDIRWASIKNFIEKSKPLFKNFLDRVREYLERKLNEKE</sequence>
<protein>
    <recommendedName>
        <fullName evidence="7">DUF86 domain-containing protein</fullName>
    </recommendedName>
</protein>
<reference evidence="5 6" key="1">
    <citation type="journal article" date="2016" name="Nat. Commun.">
        <title>Thousands of microbial genomes shed light on interconnected biogeochemical processes in an aquifer system.</title>
        <authorList>
            <person name="Anantharaman K."/>
            <person name="Brown C.T."/>
            <person name="Hug L.A."/>
            <person name="Sharon I."/>
            <person name="Castelle C.J."/>
            <person name="Probst A.J."/>
            <person name="Thomas B.C."/>
            <person name="Singh A."/>
            <person name="Wilkins M.J."/>
            <person name="Karaoz U."/>
            <person name="Brodie E.L."/>
            <person name="Williams K.H."/>
            <person name="Hubbard S.S."/>
            <person name="Banfield J.F."/>
        </authorList>
    </citation>
    <scope>NUCLEOTIDE SEQUENCE [LARGE SCALE GENOMIC DNA]</scope>
</reference>
<keyword evidence="3" id="KW-0378">Hydrolase</keyword>
<name>A0A1F7RW94_9BACT</name>
<evidence type="ECO:0000256" key="2">
    <source>
        <dbReference type="ARBA" id="ARBA00022722"/>
    </source>
</evidence>
<dbReference type="InterPro" id="IPR052379">
    <property type="entry name" value="Type_VII_TA_RNase"/>
</dbReference>
<gene>
    <name evidence="5" type="ORF">A2W05_05150</name>
</gene>
<accession>A0A1F7RW94</accession>
<dbReference type="Pfam" id="PF01934">
    <property type="entry name" value="HepT-like"/>
    <property type="match status" value="1"/>
</dbReference>
<dbReference type="EMBL" id="MGDE01000151">
    <property type="protein sequence ID" value="OGL45127.1"/>
    <property type="molecule type" value="Genomic_DNA"/>
</dbReference>
<dbReference type="PANTHER" id="PTHR33397:SF5">
    <property type="entry name" value="RNASE YUTE-RELATED"/>
    <property type="match status" value="1"/>
</dbReference>
<dbReference type="GO" id="GO:0110001">
    <property type="term" value="C:toxin-antitoxin complex"/>
    <property type="evidence" value="ECO:0007669"/>
    <property type="project" value="InterPro"/>
</dbReference>
<organism evidence="5 6">
    <name type="scientific">Candidatus Schekmanbacteria bacterium RBG_16_38_10</name>
    <dbReference type="NCBI Taxonomy" id="1817879"/>
    <lineage>
        <taxon>Bacteria</taxon>
        <taxon>Candidatus Schekmaniibacteriota</taxon>
    </lineage>
</organism>
<proteinExistence type="inferred from homology"/>
<dbReference type="GO" id="GO:0016787">
    <property type="term" value="F:hydrolase activity"/>
    <property type="evidence" value="ECO:0007669"/>
    <property type="project" value="UniProtKB-KW"/>
</dbReference>
<dbReference type="GO" id="GO:0004540">
    <property type="term" value="F:RNA nuclease activity"/>
    <property type="evidence" value="ECO:0007669"/>
    <property type="project" value="InterPro"/>
</dbReference>
<keyword evidence="2" id="KW-0540">Nuclease</keyword>
<evidence type="ECO:0000256" key="4">
    <source>
        <dbReference type="ARBA" id="ARBA00024207"/>
    </source>
</evidence>
<evidence type="ECO:0000313" key="5">
    <source>
        <dbReference type="EMBL" id="OGL45127.1"/>
    </source>
</evidence>
<keyword evidence="1" id="KW-1277">Toxin-antitoxin system</keyword>
<dbReference type="Proteomes" id="UP000178797">
    <property type="component" value="Unassembled WGS sequence"/>
</dbReference>
<comment type="caution">
    <text evidence="5">The sequence shown here is derived from an EMBL/GenBank/DDBJ whole genome shotgun (WGS) entry which is preliminary data.</text>
</comment>
<dbReference type="NCBIfam" id="NF047751">
    <property type="entry name" value="HepT_toxin"/>
    <property type="match status" value="1"/>
</dbReference>